<comment type="caution">
    <text evidence="3">The sequence shown here is derived from an EMBL/GenBank/DDBJ whole genome shotgun (WGS) entry which is preliminary data.</text>
</comment>
<feature type="compositionally biased region" description="Low complexity" evidence="1">
    <location>
        <begin position="828"/>
        <end position="846"/>
    </location>
</feature>
<keyword evidence="4" id="KW-1185">Reference proteome</keyword>
<sequence>MSFEEPFIAANATDLCEWREVLPTRRAGISNSSAGVSVVAAAEFWAVALPKTSLARDIQSWIKKRDGDKAYYNSSYEKSPSVPVQPSSDEMAIFQSSPPAGDASEGPSESAFTNTDRDELETDVDIDMPAADDSVGPEEREPTPEPEPEPAAGRGMRAKRLTWKLLQQLPPAPAEFEDVQPSEPDDNATPPPAVSHFVWESVKTVKNSFGIYREYPSVPTHDPDRNISLADQSNIPAPVPNSSAPIPGARLSPAGSVAAPGFVHLFKNSTIFGFMNWMWSGSIMKSMAEVQRLIDFIVSDDFKKEDLIGFNLRAETAKFDRTLGGGVTDAVGNASGVKDGWKEVDVEITVPDGEKHAASDPLPKFSVPGLHFRNLTQTIKSALQDRSTRFFHYTPFKQFWQRSSDDPPQRIYDELYSSPAFIRAHEKVQRLPAELNCTLERVVAALMFWSDSTHLANFGTASLWPVYLFFGNQSKWVRGKPRAGACHHVAYMPKLPDNFFDWFKDLTGHSPSADVLTHCRRELMHEIWRLMLDGEFIEACKHGIVVECPDGVSRRFYFRVFTYSADYPEKVLLATIRNLGQCPCPRCLVTKDKLDQVGTVQDKKVRTKPRVDDEGYRFYIRKARDWIYRLGKVIRSTKVEGLLAAKSLVPTVNAFSVLTSFGTSIFKMLVPDLMHEIELGVWKAVFTHLIRILVCYGGDTVQTLNDRYRQVPTFGKATIRRFTNNASAMKKLAARNFEDLLQCALPVFEDLLDAEDNTIVLDLLFILAYWHALAKLRLHTDSTVDLLDEITTLLGRQLRYFRNVTCAAFQTKELPKEEAARGRRNAKKAATAAAAGTAPPVPRTRTWGSDISPSLR</sequence>
<feature type="compositionally biased region" description="Acidic residues" evidence="1">
    <location>
        <begin position="175"/>
        <end position="186"/>
    </location>
</feature>
<proteinExistence type="predicted"/>
<dbReference type="InterPro" id="IPR041078">
    <property type="entry name" value="Plavaka"/>
</dbReference>
<feature type="compositionally biased region" description="Polar residues" evidence="1">
    <location>
        <begin position="72"/>
        <end position="98"/>
    </location>
</feature>
<gene>
    <name evidence="3" type="ORF">C8F04DRAFT_1305054</name>
</gene>
<name>A0AAD6S9R9_9AGAR</name>
<feature type="domain" description="MHD2" evidence="2">
    <location>
        <begin position="648"/>
        <end position="790"/>
    </location>
</feature>
<dbReference type="PROSITE" id="PS51259">
    <property type="entry name" value="MHD2"/>
    <property type="match status" value="1"/>
</dbReference>
<organism evidence="3 4">
    <name type="scientific">Mycena alexandri</name>
    <dbReference type="NCBI Taxonomy" id="1745969"/>
    <lineage>
        <taxon>Eukaryota</taxon>
        <taxon>Fungi</taxon>
        <taxon>Dikarya</taxon>
        <taxon>Basidiomycota</taxon>
        <taxon>Agaricomycotina</taxon>
        <taxon>Agaricomycetes</taxon>
        <taxon>Agaricomycetidae</taxon>
        <taxon>Agaricales</taxon>
        <taxon>Marasmiineae</taxon>
        <taxon>Mycenaceae</taxon>
        <taxon>Mycena</taxon>
    </lineage>
</organism>
<feature type="region of interest" description="Disordered" evidence="1">
    <location>
        <begin position="816"/>
        <end position="856"/>
    </location>
</feature>
<dbReference type="EMBL" id="JARJCM010000187">
    <property type="protein sequence ID" value="KAJ7023520.1"/>
    <property type="molecule type" value="Genomic_DNA"/>
</dbReference>
<feature type="compositionally biased region" description="Polar residues" evidence="1">
    <location>
        <begin position="847"/>
        <end position="856"/>
    </location>
</feature>
<dbReference type="Pfam" id="PF18759">
    <property type="entry name" value="Plavaka"/>
    <property type="match status" value="1"/>
</dbReference>
<feature type="region of interest" description="Disordered" evidence="1">
    <location>
        <begin position="72"/>
        <end position="155"/>
    </location>
</feature>
<dbReference type="AlphaFoldDB" id="A0AAD6S9R9"/>
<reference evidence="3" key="1">
    <citation type="submission" date="2023-03" db="EMBL/GenBank/DDBJ databases">
        <title>Massive genome expansion in bonnet fungi (Mycena s.s.) driven by repeated elements and novel gene families across ecological guilds.</title>
        <authorList>
            <consortium name="Lawrence Berkeley National Laboratory"/>
            <person name="Harder C.B."/>
            <person name="Miyauchi S."/>
            <person name="Viragh M."/>
            <person name="Kuo A."/>
            <person name="Thoen E."/>
            <person name="Andreopoulos B."/>
            <person name="Lu D."/>
            <person name="Skrede I."/>
            <person name="Drula E."/>
            <person name="Henrissat B."/>
            <person name="Morin E."/>
            <person name="Kohler A."/>
            <person name="Barry K."/>
            <person name="LaButti K."/>
            <person name="Morin E."/>
            <person name="Salamov A."/>
            <person name="Lipzen A."/>
            <person name="Mereny Z."/>
            <person name="Hegedus B."/>
            <person name="Baldrian P."/>
            <person name="Stursova M."/>
            <person name="Weitz H."/>
            <person name="Taylor A."/>
            <person name="Grigoriev I.V."/>
            <person name="Nagy L.G."/>
            <person name="Martin F."/>
            <person name="Kauserud H."/>
        </authorList>
    </citation>
    <scope>NUCLEOTIDE SEQUENCE</scope>
    <source>
        <strain evidence="3">CBHHK200</strain>
    </source>
</reference>
<dbReference type="Proteomes" id="UP001218188">
    <property type="component" value="Unassembled WGS sequence"/>
</dbReference>
<protein>
    <recommendedName>
        <fullName evidence="2">MHD2 domain-containing protein</fullName>
    </recommendedName>
</protein>
<accession>A0AAD6S9R9</accession>
<feature type="region of interest" description="Disordered" evidence="1">
    <location>
        <begin position="174"/>
        <end position="193"/>
    </location>
</feature>
<evidence type="ECO:0000313" key="3">
    <source>
        <dbReference type="EMBL" id="KAJ7023520.1"/>
    </source>
</evidence>
<evidence type="ECO:0000256" key="1">
    <source>
        <dbReference type="SAM" id="MobiDB-lite"/>
    </source>
</evidence>
<evidence type="ECO:0000259" key="2">
    <source>
        <dbReference type="PROSITE" id="PS51259"/>
    </source>
</evidence>
<evidence type="ECO:0000313" key="4">
    <source>
        <dbReference type="Proteomes" id="UP001218188"/>
    </source>
</evidence>
<dbReference type="InterPro" id="IPR014772">
    <property type="entry name" value="Munc13_dom-2"/>
</dbReference>